<dbReference type="GO" id="GO:0016491">
    <property type="term" value="F:oxidoreductase activity"/>
    <property type="evidence" value="ECO:0007669"/>
    <property type="project" value="UniProtKB-KW"/>
</dbReference>
<evidence type="ECO:0000256" key="7">
    <source>
        <dbReference type="ARBA" id="ARBA00023027"/>
    </source>
</evidence>
<evidence type="ECO:0000256" key="8">
    <source>
        <dbReference type="ARBA" id="ARBA00048202"/>
    </source>
</evidence>
<dbReference type="Pfam" id="PF05222">
    <property type="entry name" value="AlaDh_PNT_N"/>
    <property type="match status" value="1"/>
</dbReference>
<dbReference type="RefSeq" id="WP_320286843.1">
    <property type="nucleotide sequence ID" value="NZ_JAVIIW010000007.1"/>
</dbReference>
<comment type="similarity">
    <text evidence="2">Belongs to the AlaDH/PNT family.</text>
</comment>
<dbReference type="EC" id="7.1.1.1" evidence="3"/>
<evidence type="ECO:0000313" key="12">
    <source>
        <dbReference type="EMBL" id="MDX8478432.1"/>
    </source>
</evidence>
<dbReference type="CDD" id="cd05304">
    <property type="entry name" value="Rubrum_tdh"/>
    <property type="match status" value="1"/>
</dbReference>
<dbReference type="Gene3D" id="3.40.50.720">
    <property type="entry name" value="NAD(P)-binding Rossmann-like Domain"/>
    <property type="match status" value="2"/>
</dbReference>
<evidence type="ECO:0000259" key="11">
    <source>
        <dbReference type="SMART" id="SM01003"/>
    </source>
</evidence>
<organism evidence="12 13">
    <name type="scientific">Mesorhizobium album</name>
    <dbReference type="NCBI Taxonomy" id="3072314"/>
    <lineage>
        <taxon>Bacteria</taxon>
        <taxon>Pseudomonadati</taxon>
        <taxon>Pseudomonadota</taxon>
        <taxon>Alphaproteobacteria</taxon>
        <taxon>Hyphomicrobiales</taxon>
        <taxon>Phyllobacteriaceae</taxon>
        <taxon>Mesorhizobium</taxon>
    </lineage>
</organism>
<keyword evidence="13" id="KW-1185">Reference proteome</keyword>
<name>A0ABU4XXR0_9HYPH</name>
<dbReference type="EMBL" id="JAVIIW010000007">
    <property type="protein sequence ID" value="MDX8478432.1"/>
    <property type="molecule type" value="Genomic_DNA"/>
</dbReference>
<dbReference type="PANTHER" id="PTHR10160:SF19">
    <property type="entry name" value="PROTON-TRANSLOCATING NAD(P)(+) TRANSHYDROGENASE"/>
    <property type="match status" value="1"/>
</dbReference>
<reference evidence="12 13" key="1">
    <citation type="submission" date="2023-08" db="EMBL/GenBank/DDBJ databases">
        <title>Implementing the SeqCode for naming new Mesorhizobium species isolated from Vachellia karroo root nodules.</title>
        <authorList>
            <person name="Van Lill M."/>
        </authorList>
    </citation>
    <scope>NUCLEOTIDE SEQUENCE [LARGE SCALE GENOMIC DNA]</scope>
    <source>
        <strain evidence="12 13">VK24D</strain>
    </source>
</reference>
<evidence type="ECO:0000256" key="5">
    <source>
        <dbReference type="ARBA" id="ARBA00022857"/>
    </source>
</evidence>
<dbReference type="PROSITE" id="PS00837">
    <property type="entry name" value="ALADH_PNT_2"/>
    <property type="match status" value="1"/>
</dbReference>
<keyword evidence="6" id="KW-1278">Translocase</keyword>
<keyword evidence="4" id="KW-0547">Nucleotide-binding</keyword>
<dbReference type="InterPro" id="IPR007886">
    <property type="entry name" value="AlaDH/PNT_N"/>
</dbReference>
<dbReference type="SMART" id="SM01002">
    <property type="entry name" value="AlaDh_PNT_C"/>
    <property type="match status" value="1"/>
</dbReference>
<evidence type="ECO:0000256" key="4">
    <source>
        <dbReference type="ARBA" id="ARBA00022741"/>
    </source>
</evidence>
<evidence type="ECO:0000256" key="2">
    <source>
        <dbReference type="ARBA" id="ARBA00005689"/>
    </source>
</evidence>
<dbReference type="PANTHER" id="PTHR10160">
    <property type="entry name" value="NAD(P) TRANSHYDROGENASE"/>
    <property type="match status" value="1"/>
</dbReference>
<proteinExistence type="inferred from homology"/>
<evidence type="ECO:0000313" key="13">
    <source>
        <dbReference type="Proteomes" id="UP001287059"/>
    </source>
</evidence>
<protein>
    <recommendedName>
        <fullName evidence="3">proton-translocating NAD(P)(+) transhydrogenase</fullName>
        <ecNumber evidence="3">7.1.1.1</ecNumber>
    </recommendedName>
</protein>
<comment type="function">
    <text evidence="1">The transhydrogenation between NADH and NADP is coupled to respiration and ATP hydrolysis and functions as a proton pump across the membrane.</text>
</comment>
<evidence type="ECO:0000256" key="1">
    <source>
        <dbReference type="ARBA" id="ARBA00003943"/>
    </source>
</evidence>
<evidence type="ECO:0000256" key="9">
    <source>
        <dbReference type="SAM" id="MobiDB-lite"/>
    </source>
</evidence>
<dbReference type="SUPFAM" id="SSF52283">
    <property type="entry name" value="Formate/glycerate dehydrogenase catalytic domain-like"/>
    <property type="match status" value="1"/>
</dbReference>
<feature type="domain" description="Alanine dehydrogenase/pyridine nucleotide transhydrogenase NAD(H)-binding" evidence="10">
    <location>
        <begin position="148"/>
        <end position="315"/>
    </location>
</feature>
<dbReference type="Proteomes" id="UP001287059">
    <property type="component" value="Unassembled WGS sequence"/>
</dbReference>
<evidence type="ECO:0000259" key="10">
    <source>
        <dbReference type="SMART" id="SM01002"/>
    </source>
</evidence>
<evidence type="ECO:0000256" key="6">
    <source>
        <dbReference type="ARBA" id="ARBA00022967"/>
    </source>
</evidence>
<dbReference type="Pfam" id="PF01262">
    <property type="entry name" value="AlaDh_PNT_C"/>
    <property type="match status" value="1"/>
</dbReference>
<accession>A0ABU4XXR0</accession>
<comment type="caution">
    <text evidence="12">The sequence shown here is derived from an EMBL/GenBank/DDBJ whole genome shotgun (WGS) entry which is preliminary data.</text>
</comment>
<dbReference type="NCBIfam" id="NF006942">
    <property type="entry name" value="PRK09424.1"/>
    <property type="match status" value="1"/>
</dbReference>
<keyword evidence="5" id="KW-0521">NADP</keyword>
<comment type="catalytic activity">
    <reaction evidence="8">
        <text>NAD(+) + NADPH + H(+)(in) = NADH + NADP(+) + H(+)(out)</text>
        <dbReference type="Rhea" id="RHEA:47992"/>
        <dbReference type="ChEBI" id="CHEBI:15378"/>
        <dbReference type="ChEBI" id="CHEBI:57540"/>
        <dbReference type="ChEBI" id="CHEBI:57783"/>
        <dbReference type="ChEBI" id="CHEBI:57945"/>
        <dbReference type="ChEBI" id="CHEBI:58349"/>
        <dbReference type="EC" id="7.1.1.1"/>
    </reaction>
</comment>
<dbReference type="InterPro" id="IPR007698">
    <property type="entry name" value="AlaDH/PNT_NAD(H)-bd"/>
</dbReference>
<keyword evidence="12" id="KW-0560">Oxidoreductase</keyword>
<dbReference type="SUPFAM" id="SSF51735">
    <property type="entry name" value="NAD(P)-binding Rossmann-fold domains"/>
    <property type="match status" value="1"/>
</dbReference>
<gene>
    <name evidence="12" type="ORF">RFN28_08060</name>
</gene>
<evidence type="ECO:0000256" key="3">
    <source>
        <dbReference type="ARBA" id="ARBA00012943"/>
    </source>
</evidence>
<dbReference type="InterPro" id="IPR008143">
    <property type="entry name" value="Ala_DH/PNT_CS2"/>
</dbReference>
<keyword evidence="7" id="KW-0520">NAD</keyword>
<feature type="domain" description="Alanine dehydrogenase/pyridine nucleotide transhydrogenase N-terminal" evidence="11">
    <location>
        <begin position="6"/>
        <end position="139"/>
    </location>
</feature>
<feature type="region of interest" description="Disordered" evidence="9">
    <location>
        <begin position="399"/>
        <end position="426"/>
    </location>
</feature>
<sequence>MGQTVFIPREVDANEPRVAASPETVKRLAGLGFEVIVEKGAGLGSRITDQDFAAAGGTIGTAGDARKADVVLKVRRPTDDELKGYKSGAAVIAIMDPYGNDAAVAAMAKAGITAFSMEFMPRITRAQVMDVLSSQANLAGYQAVVDAAAEYDRALPMMMTAAGTVPAAKAFIMGVGVAGLQAIATARRLGAVVTATDVRPAVKEQVQSLGAKFMAVEDEEFKAAETAGGYAKEMSKEYQAKQAALTAEHIAKQDIVITTALIPGRPAPKLVSAAMVASMKPGSVIVDLAVERGGNVEGAVPGKVLTTDNGVKIVGHLNVPGRVAASASLLYAKNLYAFLETMVDKATKTLAIKRDDELVKATMLTDAGKVVHPNFAKATEAPRTEPAAIPVSTMVADASPKPAAKKAATKKPAAAKSLSSKSKGTA</sequence>
<dbReference type="SMART" id="SM01003">
    <property type="entry name" value="AlaDh_PNT_N"/>
    <property type="match status" value="1"/>
</dbReference>
<dbReference type="InterPro" id="IPR036291">
    <property type="entry name" value="NAD(P)-bd_dom_sf"/>
</dbReference>
<feature type="compositionally biased region" description="Low complexity" evidence="9">
    <location>
        <begin position="410"/>
        <end position="426"/>
    </location>
</feature>